<dbReference type="InterPro" id="IPR000253">
    <property type="entry name" value="FHA_dom"/>
</dbReference>
<feature type="region of interest" description="Disordered" evidence="6">
    <location>
        <begin position="134"/>
        <end position="366"/>
    </location>
</feature>
<dbReference type="InterPro" id="IPR041679">
    <property type="entry name" value="DNA2/NAM7-like_C"/>
</dbReference>
<keyword evidence="3" id="KW-0378">Hydrolase</keyword>
<dbReference type="CDD" id="cd00060">
    <property type="entry name" value="FHA"/>
    <property type="match status" value="1"/>
</dbReference>
<dbReference type="Pfam" id="PF13087">
    <property type="entry name" value="AAA_12"/>
    <property type="match status" value="1"/>
</dbReference>
<dbReference type="Gene3D" id="3.40.50.300">
    <property type="entry name" value="P-loop containing nucleotide triphosphate hydrolases"/>
    <property type="match status" value="2"/>
</dbReference>
<evidence type="ECO:0000313" key="8">
    <source>
        <dbReference type="EMBL" id="CAG6671316.1"/>
    </source>
</evidence>
<evidence type="ECO:0000256" key="3">
    <source>
        <dbReference type="ARBA" id="ARBA00022801"/>
    </source>
</evidence>
<dbReference type="InterPro" id="IPR027417">
    <property type="entry name" value="P-loop_NTPase"/>
</dbReference>
<feature type="compositionally biased region" description="Basic and acidic residues" evidence="6">
    <location>
        <begin position="153"/>
        <end position="165"/>
    </location>
</feature>
<feature type="compositionally biased region" description="Polar residues" evidence="6">
    <location>
        <begin position="747"/>
        <end position="756"/>
    </location>
</feature>
<sequence>MAFFKISRLKYYDGQKIEEYKPKEEQSLYTGREMFMNRSLDDDTDICLVSPYASRKHAVIVHREGLDVFVKDLKSVNGTFVNGKKIEHSVWTQLKNGDVLGIGIDFKTTAEDKEKYFYKLVQVNRRCKATFNDAKTKPTCDTSSNVNNTTLCPDKKTVDNRKQTETPDSLMKTRSGNLYTNSQPELESPNETKTELKKRKPSSQDKSEQPPSKKISLDKTKSQTCKEEEEANNQVNPTEKIKNGTNSERQMLSEKNSTAIKPAKLKPPVRQKSKKEPNTSPKEHNKVVNKNTIPTEQIKNSTNIESHVLSERNSKTNTNTFIKPAKLSVRQSSKKEPNAVKKEPKAKRAYTKRKCQDKTSSSGSVESQIQSLLMDNEDSNVVNGECEPMHSTQDLLSIIESQTVPDILPTNSSTDFDFKVPSCSRYSEAGGSHTVGGIEENLNKVFGEEKIETDDIECFPNSTQDLRDILMDPEDSIQDKPNHVPIHLQNNVTKKIFKSKTNSPSKKPKFNYSSEKFYDFDHTIKKEKKMSTGTKKVTPQKRMNKNSVPKSELKTQRKSKTQTQQQDTSKVKSEELRDISVIVSEVEDSQVMSQYSMNEDEIIEIVYDDDQALTKTSNNKQSEGERETTDEIEDEDIGWLKELSQSYDDSCALVINEEEDADQSTSNSFSFLKHDDNEICFDDEDNANEKQDKPQETETKSCQELQDKIKDKYATLKKTIEIIDAPAMTSKSPRRSKRSSGNKKTSIEPTSRNSVENGLIDTNKPGLSFYCRSANESPKFLRTSLKDKSRNGLDDVVLKNDVKQTKNKPNVKQVNFQSDAEQVRFDNEDTTRSVKTIQRDTIKLNTNPSVYKLQSMQSQSIRHTLSGMERHYVTNARPTLGDNIYLLSWLCSWLPQQMTMELPPPIFKGIPLEKVDHVKQDYKNIVDFYETIEPLLYHQVWNEMYLQYVKEFRRGAKHITLLRETIEHVPTRIFQNSKKRLFRIQCSIKNTISKWLQEKQILLLTFSPVSAETSPFECFAYMIAIDRHSNNTSFDLNITLDVVSEKELTLFPTRVEIHAQILTRVDMNHWKGVLLRCGNNPLSRTFLNPVNIAEPPLIRMRDLENVGTCTLGQKHVASTFLDVCLENDRKLVLVDAPAGTGKTTAIVKAIENLLLYSHPSPHHRILVFGSGVGSMDEISGQLINLRKSLASQAQKKKIKFLRLDDSQDAEVKTYTCAEFIQSDLKGFKKEALENPDVLKWRRDKISDLISKEPDKQSPYCQSLMKAMKDVDNYPEANVLSKDFHLYFFKNQKLALIDKADIMCCNLKELLNLENCNYINVNSQRKTTVCIIEDANQCTDLDLSLILQLHIDKLILIGDSTVDAILPFACLYKKNFHWNLFKRLIRAKAASHSRKQMIPVVKLNHIHRGTSTLRRNIMAVFGHSGTMEGDPKSSNVNFMDWCVIDHRLEGVVAPSASDKTIRIKSCDQEASLVVNIAIEVKNKYPHLSVVIITPFDNQKAVIARTVSNKHEEIPGIWVSSVTEFMGRQADVVIFSTKLPYALTRSVLEVAFTRARSSLIIVGNFSTHFARNPSYTGIEWAKVLEISKNTRSLRTVGHNFDLENEKQALSLILK</sequence>
<evidence type="ECO:0000256" key="1">
    <source>
        <dbReference type="ARBA" id="ARBA00007913"/>
    </source>
</evidence>
<organism evidence="8">
    <name type="scientific">Cacopsylla melanoneura</name>
    <dbReference type="NCBI Taxonomy" id="428564"/>
    <lineage>
        <taxon>Eukaryota</taxon>
        <taxon>Metazoa</taxon>
        <taxon>Ecdysozoa</taxon>
        <taxon>Arthropoda</taxon>
        <taxon>Hexapoda</taxon>
        <taxon>Insecta</taxon>
        <taxon>Pterygota</taxon>
        <taxon>Neoptera</taxon>
        <taxon>Paraneoptera</taxon>
        <taxon>Hemiptera</taxon>
        <taxon>Sternorrhyncha</taxon>
        <taxon>Psylloidea</taxon>
        <taxon>Psyllidae</taxon>
        <taxon>Psyllinae</taxon>
        <taxon>Cacopsylla</taxon>
    </lineage>
</organism>
<evidence type="ECO:0000256" key="4">
    <source>
        <dbReference type="ARBA" id="ARBA00022806"/>
    </source>
</evidence>
<feature type="compositionally biased region" description="Basic and acidic residues" evidence="6">
    <location>
        <begin position="333"/>
        <end position="343"/>
    </location>
</feature>
<evidence type="ECO:0000256" key="5">
    <source>
        <dbReference type="ARBA" id="ARBA00022840"/>
    </source>
</evidence>
<evidence type="ECO:0000256" key="2">
    <source>
        <dbReference type="ARBA" id="ARBA00022741"/>
    </source>
</evidence>
<dbReference type="InterPro" id="IPR008984">
    <property type="entry name" value="SMAD_FHA_dom_sf"/>
</dbReference>
<dbReference type="EMBL" id="HBUF01225800">
    <property type="protein sequence ID" value="CAG6671316.1"/>
    <property type="molecule type" value="Transcribed_RNA"/>
</dbReference>
<dbReference type="PANTHER" id="PTHR43788:SF8">
    <property type="entry name" value="DNA-BINDING PROTEIN SMUBP-2"/>
    <property type="match status" value="1"/>
</dbReference>
<dbReference type="Gene3D" id="2.60.200.20">
    <property type="match status" value="1"/>
</dbReference>
<name>A0A8D8SK77_9HEMI</name>
<feature type="region of interest" description="Disordered" evidence="6">
    <location>
        <begin position="614"/>
        <end position="634"/>
    </location>
</feature>
<keyword evidence="2" id="KW-0547">Nucleotide-binding</keyword>
<feature type="compositionally biased region" description="Basic residues" evidence="6">
    <location>
        <begin position="263"/>
        <end position="273"/>
    </location>
</feature>
<feature type="compositionally biased region" description="Basic residues" evidence="6">
    <location>
        <begin position="732"/>
        <end position="741"/>
    </location>
</feature>
<feature type="compositionally biased region" description="Basic and acidic residues" evidence="6">
    <location>
        <begin position="687"/>
        <end position="703"/>
    </location>
</feature>
<evidence type="ECO:0000256" key="6">
    <source>
        <dbReference type="SAM" id="MobiDB-lite"/>
    </source>
</evidence>
<reference evidence="8" key="1">
    <citation type="submission" date="2021-05" db="EMBL/GenBank/DDBJ databases">
        <authorList>
            <person name="Alioto T."/>
            <person name="Alioto T."/>
            <person name="Gomez Garrido J."/>
        </authorList>
    </citation>
    <scope>NUCLEOTIDE SEQUENCE</scope>
</reference>
<dbReference type="SMART" id="SM00240">
    <property type="entry name" value="FHA"/>
    <property type="match status" value="1"/>
</dbReference>
<dbReference type="GO" id="GO:0043139">
    <property type="term" value="F:5'-3' DNA helicase activity"/>
    <property type="evidence" value="ECO:0007669"/>
    <property type="project" value="TreeGrafter"/>
</dbReference>
<evidence type="ECO:0000259" key="7">
    <source>
        <dbReference type="PROSITE" id="PS50006"/>
    </source>
</evidence>
<feature type="compositionally biased region" description="Polar residues" evidence="6">
    <location>
        <begin position="232"/>
        <end position="259"/>
    </location>
</feature>
<feature type="compositionally biased region" description="Polar residues" evidence="6">
    <location>
        <begin position="139"/>
        <end position="151"/>
    </location>
</feature>
<dbReference type="Pfam" id="PF00498">
    <property type="entry name" value="FHA"/>
    <property type="match status" value="1"/>
</dbReference>
<dbReference type="PANTHER" id="PTHR43788">
    <property type="entry name" value="DNA2/NAM7 HELICASE FAMILY MEMBER"/>
    <property type="match status" value="1"/>
</dbReference>
<comment type="similarity">
    <text evidence="1">Belongs to the DNA2/NAM7 helicase family.</text>
</comment>
<dbReference type="InterPro" id="IPR050534">
    <property type="entry name" value="Coronavir_polyprotein_1ab"/>
</dbReference>
<dbReference type="PROSITE" id="PS50006">
    <property type="entry name" value="FHA_DOMAIN"/>
    <property type="match status" value="1"/>
</dbReference>
<keyword evidence="5" id="KW-0067">ATP-binding</keyword>
<dbReference type="InterPro" id="IPR047187">
    <property type="entry name" value="SF1_C_Upf1"/>
</dbReference>
<accession>A0A8D8SK77</accession>
<dbReference type="InterPro" id="IPR041677">
    <property type="entry name" value="DNA2/NAM7_AAA_11"/>
</dbReference>
<feature type="compositionally biased region" description="Polar residues" evidence="6">
    <location>
        <begin position="288"/>
        <end position="305"/>
    </location>
</feature>
<feature type="region of interest" description="Disordered" evidence="6">
    <location>
        <begin position="528"/>
        <end position="573"/>
    </location>
</feature>
<dbReference type="Pfam" id="PF13086">
    <property type="entry name" value="AAA_11"/>
    <property type="match status" value="1"/>
</dbReference>
<feature type="compositionally biased region" description="Basic residues" evidence="6">
    <location>
        <begin position="344"/>
        <end position="355"/>
    </location>
</feature>
<feature type="region of interest" description="Disordered" evidence="6">
    <location>
        <begin position="681"/>
        <end position="703"/>
    </location>
</feature>
<protein>
    <submittedName>
        <fullName evidence="8">Helicase sen1</fullName>
    </submittedName>
</protein>
<feature type="compositionally biased region" description="Basic and acidic residues" evidence="6">
    <location>
        <begin position="274"/>
        <end position="286"/>
    </location>
</feature>
<keyword evidence="4 8" id="KW-0347">Helicase</keyword>
<feature type="domain" description="FHA" evidence="7">
    <location>
        <begin position="34"/>
        <end position="86"/>
    </location>
</feature>
<feature type="compositionally biased region" description="Polar residues" evidence="6">
    <location>
        <begin position="172"/>
        <end position="189"/>
    </location>
</feature>
<feature type="region of interest" description="Disordered" evidence="6">
    <location>
        <begin position="724"/>
        <end position="760"/>
    </location>
</feature>
<dbReference type="SUPFAM" id="SSF52540">
    <property type="entry name" value="P-loop containing nucleoside triphosphate hydrolases"/>
    <property type="match status" value="1"/>
</dbReference>
<dbReference type="GO" id="GO:0016787">
    <property type="term" value="F:hydrolase activity"/>
    <property type="evidence" value="ECO:0007669"/>
    <property type="project" value="UniProtKB-KW"/>
</dbReference>
<dbReference type="GO" id="GO:0005524">
    <property type="term" value="F:ATP binding"/>
    <property type="evidence" value="ECO:0007669"/>
    <property type="project" value="UniProtKB-KW"/>
</dbReference>
<feature type="compositionally biased region" description="Basic and acidic residues" evidence="6">
    <location>
        <begin position="215"/>
        <end position="226"/>
    </location>
</feature>
<dbReference type="CDD" id="cd18808">
    <property type="entry name" value="SF1_C_Upf1"/>
    <property type="match status" value="1"/>
</dbReference>
<dbReference type="SUPFAM" id="SSF49879">
    <property type="entry name" value="SMAD/FHA domain"/>
    <property type="match status" value="1"/>
</dbReference>
<proteinExistence type="inferred from homology"/>